<comment type="caution">
    <text evidence="2">The sequence shown here is derived from an EMBL/GenBank/DDBJ whole genome shotgun (WGS) entry which is preliminary data.</text>
</comment>
<keyword evidence="3" id="KW-1185">Reference proteome</keyword>
<dbReference type="PANTHER" id="PTHR30546">
    <property type="entry name" value="FLAVODOXIN-RELATED PROTEIN WRBA-RELATED"/>
    <property type="match status" value="1"/>
</dbReference>
<dbReference type="GO" id="GO:0010181">
    <property type="term" value="F:FMN binding"/>
    <property type="evidence" value="ECO:0007669"/>
    <property type="project" value="InterPro"/>
</dbReference>
<dbReference type="SUPFAM" id="SSF52218">
    <property type="entry name" value="Flavoproteins"/>
    <property type="match status" value="1"/>
</dbReference>
<name>A0A9W6WB17_9ACTN</name>
<protein>
    <submittedName>
        <fullName evidence="2">FMN reductase</fullName>
    </submittedName>
</protein>
<dbReference type="GO" id="GO:0016020">
    <property type="term" value="C:membrane"/>
    <property type="evidence" value="ECO:0007669"/>
    <property type="project" value="TreeGrafter"/>
</dbReference>
<dbReference type="InterPro" id="IPR029039">
    <property type="entry name" value="Flavoprotein-like_sf"/>
</dbReference>
<evidence type="ECO:0000313" key="3">
    <source>
        <dbReference type="Proteomes" id="UP001165079"/>
    </source>
</evidence>
<dbReference type="PANTHER" id="PTHR30546:SF23">
    <property type="entry name" value="FLAVOPROTEIN-LIKE PROTEIN YCP4-RELATED"/>
    <property type="match status" value="1"/>
</dbReference>
<organism evidence="2 3">
    <name type="scientific">Actinorhabdospora filicis</name>
    <dbReference type="NCBI Taxonomy" id="1785913"/>
    <lineage>
        <taxon>Bacteria</taxon>
        <taxon>Bacillati</taxon>
        <taxon>Actinomycetota</taxon>
        <taxon>Actinomycetes</taxon>
        <taxon>Micromonosporales</taxon>
        <taxon>Micromonosporaceae</taxon>
        <taxon>Actinorhabdospora</taxon>
    </lineage>
</organism>
<gene>
    <name evidence="2" type="ORF">Afil01_50010</name>
</gene>
<dbReference type="EMBL" id="BSTX01000003">
    <property type="protein sequence ID" value="GLZ80194.1"/>
    <property type="molecule type" value="Genomic_DNA"/>
</dbReference>
<dbReference type="InterPro" id="IPR005025">
    <property type="entry name" value="FMN_Rdtase-like_dom"/>
</dbReference>
<dbReference type="InterPro" id="IPR008254">
    <property type="entry name" value="Flavodoxin/NO_synth"/>
</dbReference>
<reference evidence="2" key="1">
    <citation type="submission" date="2023-03" db="EMBL/GenBank/DDBJ databases">
        <title>Actinorhabdospora filicis NBRC 111898.</title>
        <authorList>
            <person name="Ichikawa N."/>
            <person name="Sato H."/>
            <person name="Tonouchi N."/>
        </authorList>
    </citation>
    <scope>NUCLEOTIDE SEQUENCE</scope>
    <source>
        <strain evidence="2">NBRC 111898</strain>
    </source>
</reference>
<proteinExistence type="predicted"/>
<sequence length="226" mass="23869">MFKFEPSPYGSLVRSFNFEPTPEGYLMSHTTVTVAIAYHSGFGHTRRLADRVALGASSVPGAKAVLAPVDTITDGLWDTLSAADAIIFGTPTYMGTASGTFHAFAEASSKVWHGRGWQDKLAAGFTISGGMSGDKLNTLQFLTVLAAQHGMNWVNLGLVPGWNLADSRDDEVNRLGFYLGLGAQVPNDVDAAGLNTGDLETAELLGARVARQALTLLAGRRALVAA</sequence>
<dbReference type="GO" id="GO:0003955">
    <property type="term" value="F:NAD(P)H dehydrogenase (quinone) activity"/>
    <property type="evidence" value="ECO:0007669"/>
    <property type="project" value="TreeGrafter"/>
</dbReference>
<dbReference type="Pfam" id="PF03358">
    <property type="entry name" value="FMN_red"/>
    <property type="match status" value="1"/>
</dbReference>
<evidence type="ECO:0000259" key="1">
    <source>
        <dbReference type="PROSITE" id="PS50902"/>
    </source>
</evidence>
<evidence type="ECO:0000313" key="2">
    <source>
        <dbReference type="EMBL" id="GLZ80194.1"/>
    </source>
</evidence>
<dbReference type="Proteomes" id="UP001165079">
    <property type="component" value="Unassembled WGS sequence"/>
</dbReference>
<dbReference type="AlphaFoldDB" id="A0A9W6WB17"/>
<feature type="domain" description="Flavodoxin-like" evidence="1">
    <location>
        <begin position="34"/>
        <end position="180"/>
    </location>
</feature>
<accession>A0A9W6WB17</accession>
<dbReference type="PROSITE" id="PS50902">
    <property type="entry name" value="FLAVODOXIN_LIKE"/>
    <property type="match status" value="1"/>
</dbReference>
<dbReference type="Gene3D" id="3.40.50.360">
    <property type="match status" value="1"/>
</dbReference>